<proteinExistence type="predicted"/>
<organism evidence="3 4">
    <name type="scientific">Labeo rohita</name>
    <name type="common">Indian major carp</name>
    <name type="synonym">Cyprinus rohita</name>
    <dbReference type="NCBI Taxonomy" id="84645"/>
    <lineage>
        <taxon>Eukaryota</taxon>
        <taxon>Metazoa</taxon>
        <taxon>Chordata</taxon>
        <taxon>Craniata</taxon>
        <taxon>Vertebrata</taxon>
        <taxon>Euteleostomi</taxon>
        <taxon>Actinopterygii</taxon>
        <taxon>Neopterygii</taxon>
        <taxon>Teleostei</taxon>
        <taxon>Ostariophysi</taxon>
        <taxon>Cypriniformes</taxon>
        <taxon>Cyprinidae</taxon>
        <taxon>Labeoninae</taxon>
        <taxon>Labeonini</taxon>
        <taxon>Labeo</taxon>
    </lineage>
</organism>
<gene>
    <name evidence="3" type="ORF">H4Q32_005866</name>
</gene>
<dbReference type="EMBL" id="JACTAM010000019">
    <property type="protein sequence ID" value="KAI2652619.1"/>
    <property type="molecule type" value="Genomic_DNA"/>
</dbReference>
<feature type="domain" description="C2H2-type" evidence="2">
    <location>
        <begin position="5"/>
        <end position="26"/>
    </location>
</feature>
<dbReference type="SMART" id="SM00355">
    <property type="entry name" value="ZnF_C2H2"/>
    <property type="match status" value="3"/>
</dbReference>
<evidence type="ECO:0000259" key="2">
    <source>
        <dbReference type="PROSITE" id="PS00028"/>
    </source>
</evidence>
<feature type="region of interest" description="Disordered" evidence="1">
    <location>
        <begin position="875"/>
        <end position="894"/>
    </location>
</feature>
<dbReference type="PROSITE" id="PS00028">
    <property type="entry name" value="ZINC_FINGER_C2H2_1"/>
    <property type="match status" value="1"/>
</dbReference>
<evidence type="ECO:0000313" key="4">
    <source>
        <dbReference type="Proteomes" id="UP000830375"/>
    </source>
</evidence>
<evidence type="ECO:0000256" key="1">
    <source>
        <dbReference type="SAM" id="MobiDB-lite"/>
    </source>
</evidence>
<sequence>MEWKCKFCLFSCEKRAQLLKHYRLKHGGYTRTTPIPCLHTDRLCSFKSFNSLRVHLTKNHSHVSQTSPCDDTRLIFHCLLCSFEEPCTESIFLGHLRHHLKNHEMVLCPYKNCTFQSNVYSTFNVHKCREHRTSDQRQLRSDILLHVALSVDNVQPEEPLYPDLVDEQMEENDAENENLDDLQHQLEHNLASLFLKMQAILHVSDLAAQEIMQQITQILLLSEPLVYHAIQQILLKHGVSDCDSLVRKIVNAVKDNNPILTMTKAGGPLSTASRRASYFLNEFQIVMPIEYSLDSQSISYVPVLQMLQKLLNRTDILNKVLCNDRSVNEFNTYRDGSYYQGNDFFSTETFRIALGLYVDKFEVANPLGTSRKKHKMFALYWVIANLPSKDRSSLHLIQLAILCRASTLKQRGYKDVLSSLVQDLETLEKHGVYIEQLGDCVKGTVLFVSADNLGAHSLAGLQESFTVEHPCWFCFAKRSEIQEKGVHLGAFEPRTKQEHDRQVVEVFKDASLVKQYGVKDGCFLSERLEHFHTIGGFPPDIMHDLMEGVIPIEMSLCINDLVSRKLISLESLNQTIKEFPYKFSDKVDQPQFTEDSLDFLDAKIAELRHLLLTVFPHFKLHPKHYYIEHYPQLVRMYGPLRDVWTMRFEGKHKFFKQPSIQTEKVMGTLISTFSENIQEFLRQTYAVQNTVLSASSVTIDGIQYNPDMVVSFGTCSGLPHFRQIFKILVINTDVLFVCKDLTCWYIEHLRSFELCSHVLSLTVIKPSDLNDPFPLPAYTLRGRTYRPNMETRTVLRLIIHKNYIRKITLPVKPQTVDSLLEQLEEKLGLPYKFSLQFEDPDFNNSLVNLTDIDDLPDKPTLKIVSLVTSPTPTCSTADTEILSTSSDGPSSQVKRTAWPESFEIPTFPVDVEYRLRQGNLQYMRDETYLQVSGELKHEILEKLSETIYSFKAYPDKDNFEDVAAALIKKHPCLTQPGTSKGWNGWYDSLRWKMAGCLDVSINAGKRGQQPQRHLKKPKRYEVNFLPNFLKDSDDDDDDDDDEVLSSISISILTVISEDCETTPYSLHLDATSTAIILEGKVVMDDLGNLPKAMCTLFGLMYALNLEYPPVMKNTFDFIQRVILSLGHKSLKPRIQSLKTLLMQ</sequence>
<evidence type="ECO:0000313" key="3">
    <source>
        <dbReference type="EMBL" id="KAI2652619.1"/>
    </source>
</evidence>
<name>A0ABQ8LQJ2_LABRO</name>
<reference evidence="3 4" key="1">
    <citation type="submission" date="2022-01" db="EMBL/GenBank/DDBJ databases">
        <title>A high-quality chromosome-level genome assembly of rohu carp, Labeo rohita.</title>
        <authorList>
            <person name="Arick M.A. II"/>
            <person name="Hsu C.-Y."/>
            <person name="Magbanua Z."/>
            <person name="Pechanova O."/>
            <person name="Grover C."/>
            <person name="Miller E."/>
            <person name="Thrash A."/>
            <person name="Ezzel L."/>
            <person name="Alam S."/>
            <person name="Benzie J."/>
            <person name="Hamilton M."/>
            <person name="Karsi A."/>
            <person name="Lawrence M.L."/>
            <person name="Peterson D.G."/>
        </authorList>
    </citation>
    <scope>NUCLEOTIDE SEQUENCE [LARGE SCALE GENOMIC DNA]</scope>
    <source>
        <strain evidence="4">BAU-BD-2019</strain>
        <tissue evidence="3">Blood</tissue>
    </source>
</reference>
<dbReference type="Proteomes" id="UP000830375">
    <property type="component" value="Unassembled WGS sequence"/>
</dbReference>
<keyword evidence="4" id="KW-1185">Reference proteome</keyword>
<dbReference type="PANTHER" id="PTHR31025:SF19">
    <property type="entry name" value="SI:CH73-42K18.1-RELATED"/>
    <property type="match status" value="1"/>
</dbReference>
<comment type="caution">
    <text evidence="3">The sequence shown here is derived from an EMBL/GenBank/DDBJ whole genome shotgun (WGS) entry which is preliminary data.</text>
</comment>
<dbReference type="PANTHER" id="PTHR31025">
    <property type="entry name" value="SI:CH211-196P9.1-RELATED"/>
    <property type="match status" value="1"/>
</dbReference>
<accession>A0ABQ8LQJ2</accession>
<dbReference type="InterPro" id="IPR013087">
    <property type="entry name" value="Znf_C2H2_type"/>
</dbReference>
<protein>
    <submittedName>
        <fullName evidence="3">Zinc finger protein 687</fullName>
    </submittedName>
</protein>